<feature type="domain" description="Glycosyltransferase subfamily 4-like N-terminal" evidence="4">
    <location>
        <begin position="73"/>
        <end position="174"/>
    </location>
</feature>
<sequence>MSARRPRVLIISHAYSEPMLREQILRLNEHLPVRLVAPRRWRALVFDDFEVVGDADGVTCTFERVGLFGAQYVLRSATLDIRSWKPDIVHVDYDPWSAIFWQARVLTWLLAPRCTLAVTTKKNTFRRYPGLRGRLKYQVARLGFRACDFIVAASEMARSMVCETFAVDPARIAVTTHVGVDSSVFRPVERANRAVVIGYCGRLSEHKGVLDLVDAVDRVAATGREVELHLLGAGPLSQTLQELAASRPWLRVLDAVPVDEVADFLGQLDVYALPARILEDHQEHDAHAMLQAMSVGLPVVATRSGIIPEILSDGVSGWIIPANSTDELVAGLTTAVDDRVLRREIGRAAREVAMRRFDLGTVARSRSEVYAGMVAGPR</sequence>
<keyword evidence="1 5" id="KW-0328">Glycosyltransferase</keyword>
<evidence type="ECO:0000313" key="5">
    <source>
        <dbReference type="EMBL" id="MEJ2866224.1"/>
    </source>
</evidence>
<dbReference type="PANTHER" id="PTHR45947">
    <property type="entry name" value="SULFOQUINOVOSYL TRANSFERASE SQD2"/>
    <property type="match status" value="1"/>
</dbReference>
<dbReference type="Gene3D" id="3.40.50.2000">
    <property type="entry name" value="Glycogen Phosphorylase B"/>
    <property type="match status" value="2"/>
</dbReference>
<reference evidence="5 6" key="1">
    <citation type="submission" date="2024-03" db="EMBL/GenBank/DDBJ databases">
        <title>Actinomycetospora sp. OC33-EN08, a novel actinomycete isolated from wild orchid (Aerides multiflora).</title>
        <authorList>
            <person name="Suriyachadkun C."/>
        </authorList>
    </citation>
    <scope>NUCLEOTIDE SEQUENCE [LARGE SCALE GENOMIC DNA]</scope>
    <source>
        <strain evidence="5 6">OC33-EN08</strain>
    </source>
</reference>
<dbReference type="Pfam" id="PF00534">
    <property type="entry name" value="Glycos_transf_1"/>
    <property type="match status" value="1"/>
</dbReference>
<dbReference type="Proteomes" id="UP001385809">
    <property type="component" value="Unassembled WGS sequence"/>
</dbReference>
<keyword evidence="6" id="KW-1185">Reference proteome</keyword>
<evidence type="ECO:0000256" key="1">
    <source>
        <dbReference type="ARBA" id="ARBA00022676"/>
    </source>
</evidence>
<dbReference type="RefSeq" id="WP_337692851.1">
    <property type="nucleotide sequence ID" value="NZ_JBBEGN010000001.1"/>
</dbReference>
<dbReference type="InterPro" id="IPR028098">
    <property type="entry name" value="Glyco_trans_4-like_N"/>
</dbReference>
<evidence type="ECO:0000313" key="6">
    <source>
        <dbReference type="Proteomes" id="UP001385809"/>
    </source>
</evidence>
<protein>
    <submittedName>
        <fullName evidence="5">Glycosyltransferase family 4 protein</fullName>
        <ecNumber evidence="5">2.4.-.-</ecNumber>
    </submittedName>
</protein>
<dbReference type="SUPFAM" id="SSF53756">
    <property type="entry name" value="UDP-Glycosyltransferase/glycogen phosphorylase"/>
    <property type="match status" value="1"/>
</dbReference>
<dbReference type="EC" id="2.4.-.-" evidence="5"/>
<dbReference type="EMBL" id="JBBEGN010000001">
    <property type="protein sequence ID" value="MEJ2866224.1"/>
    <property type="molecule type" value="Genomic_DNA"/>
</dbReference>
<gene>
    <name evidence="5" type="ORF">WCD74_00515</name>
</gene>
<dbReference type="GO" id="GO:0016757">
    <property type="term" value="F:glycosyltransferase activity"/>
    <property type="evidence" value="ECO:0007669"/>
    <property type="project" value="UniProtKB-KW"/>
</dbReference>
<proteinExistence type="predicted"/>
<evidence type="ECO:0000256" key="2">
    <source>
        <dbReference type="ARBA" id="ARBA00022679"/>
    </source>
</evidence>
<keyword evidence="2 5" id="KW-0808">Transferase</keyword>
<dbReference type="CDD" id="cd03801">
    <property type="entry name" value="GT4_PimA-like"/>
    <property type="match status" value="1"/>
</dbReference>
<dbReference type="Pfam" id="PF13439">
    <property type="entry name" value="Glyco_transf_4"/>
    <property type="match status" value="1"/>
</dbReference>
<name>A0ABU8MFZ7_9PSEU</name>
<dbReference type="InterPro" id="IPR050194">
    <property type="entry name" value="Glycosyltransferase_grp1"/>
</dbReference>
<evidence type="ECO:0000259" key="4">
    <source>
        <dbReference type="Pfam" id="PF13439"/>
    </source>
</evidence>
<comment type="caution">
    <text evidence="5">The sequence shown here is derived from an EMBL/GenBank/DDBJ whole genome shotgun (WGS) entry which is preliminary data.</text>
</comment>
<feature type="domain" description="Glycosyl transferase family 1" evidence="3">
    <location>
        <begin position="192"/>
        <end position="351"/>
    </location>
</feature>
<accession>A0ABU8MFZ7</accession>
<dbReference type="InterPro" id="IPR001296">
    <property type="entry name" value="Glyco_trans_1"/>
</dbReference>
<evidence type="ECO:0000259" key="3">
    <source>
        <dbReference type="Pfam" id="PF00534"/>
    </source>
</evidence>
<dbReference type="PANTHER" id="PTHR45947:SF14">
    <property type="entry name" value="SLL1723 PROTEIN"/>
    <property type="match status" value="1"/>
</dbReference>
<organism evidence="5 6">
    <name type="scientific">Actinomycetospora aurantiaca</name>
    <dbReference type="NCBI Taxonomy" id="3129233"/>
    <lineage>
        <taxon>Bacteria</taxon>
        <taxon>Bacillati</taxon>
        <taxon>Actinomycetota</taxon>
        <taxon>Actinomycetes</taxon>
        <taxon>Pseudonocardiales</taxon>
        <taxon>Pseudonocardiaceae</taxon>
        <taxon>Actinomycetospora</taxon>
    </lineage>
</organism>